<dbReference type="PANTHER" id="PTHR12486">
    <property type="entry name" value="APRATAXIN-RELATED"/>
    <property type="match status" value="1"/>
</dbReference>
<evidence type="ECO:0000259" key="1">
    <source>
        <dbReference type="PROSITE" id="PS51154"/>
    </source>
</evidence>
<accession>A0A2I0BH37</accession>
<keyword evidence="2" id="KW-0378">Hydrolase</keyword>
<sequence>MAEGVNPNFALIREEKAKALVVILVGAPGSGKSTFCTDVINLSHRPWARICQDTIANGKAGSKLQCLKSAADALKEGKNIFIDRCNLDRDQRFEFVKLGGVEADVHAVVLDLPARLCIARSVNRIGHEGKLQGGKAAAVVNRMLQNKELPKLNEGFSRITFCQSDSDVKNAVDIYRSLGPFDNLPSGTFGQKGEDAKVQQGIMKFLKKVVNGANSSQMNKGAEVGNDKQGKEMLPKTAVSDGQWDDAHTLAFPSISTSDFQFNQDIASDIIVETVAEFLSKFDNIRLVLVDLSPKSSILALVRAKALKNNIDASRFLIHVGDITRLHSEGGLRCNAIANAANWRLKPGGGGVNAAIFSAGGHALEVATKEEAETISPGSSIAVQVPKTSPLFQTEGVTHVIHVLGPNMNPQRPNYLEGDYVKGCEVLHDAYSSLFRNFISITRNHNCQKEYGEDSYLGSSSIAGKGIMDCLSLDCGQKTKREGNHASDMNKKSKCYGKLVEEEEQKNNMTVAPAIRTWGSWAQALHRITLHPELHKGVLEMSVDYVVINDLYPKFDAP</sequence>
<dbReference type="InterPro" id="IPR002589">
    <property type="entry name" value="Macro_dom"/>
</dbReference>
<dbReference type="GO" id="GO:0030983">
    <property type="term" value="F:mismatched DNA binding"/>
    <property type="evidence" value="ECO:0007669"/>
    <property type="project" value="TreeGrafter"/>
</dbReference>
<dbReference type="SUPFAM" id="SSF52540">
    <property type="entry name" value="P-loop containing nucleoside triphosphate hydrolases"/>
    <property type="match status" value="1"/>
</dbReference>
<dbReference type="AlphaFoldDB" id="A0A2I0BH37"/>
<dbReference type="GO" id="GO:0003725">
    <property type="term" value="F:double-stranded RNA binding"/>
    <property type="evidence" value="ECO:0007669"/>
    <property type="project" value="TreeGrafter"/>
</dbReference>
<dbReference type="OrthoDB" id="3512845at2759"/>
<protein>
    <submittedName>
        <fullName evidence="2">Transcription factor bHLH140</fullName>
        <ecNumber evidence="2">3.-.-.-</ecNumber>
    </submittedName>
</protein>
<gene>
    <name evidence="2" type="primary">BHLH140</name>
    <name evidence="2" type="ORF">AXF42_Ash004591</name>
</gene>
<dbReference type="Pfam" id="PF13671">
    <property type="entry name" value="AAA_33"/>
    <property type="match status" value="1"/>
</dbReference>
<reference evidence="2 3" key="1">
    <citation type="journal article" date="2017" name="Nature">
        <title>The Apostasia genome and the evolution of orchids.</title>
        <authorList>
            <person name="Zhang G.Q."/>
            <person name="Liu K.W."/>
            <person name="Li Z."/>
            <person name="Lohaus R."/>
            <person name="Hsiao Y.Y."/>
            <person name="Niu S.C."/>
            <person name="Wang J.Y."/>
            <person name="Lin Y.C."/>
            <person name="Xu Q."/>
            <person name="Chen L.J."/>
            <person name="Yoshida K."/>
            <person name="Fujiwara S."/>
            <person name="Wang Z.W."/>
            <person name="Zhang Y.Q."/>
            <person name="Mitsuda N."/>
            <person name="Wang M."/>
            <person name="Liu G.H."/>
            <person name="Pecoraro L."/>
            <person name="Huang H.X."/>
            <person name="Xiao X.J."/>
            <person name="Lin M."/>
            <person name="Wu X.Y."/>
            <person name="Wu W.L."/>
            <person name="Chen Y.Y."/>
            <person name="Chang S.B."/>
            <person name="Sakamoto S."/>
            <person name="Ohme-Takagi M."/>
            <person name="Yagi M."/>
            <person name="Zeng S.J."/>
            <person name="Shen C.Y."/>
            <person name="Yeh C.M."/>
            <person name="Luo Y.B."/>
            <person name="Tsai W.C."/>
            <person name="Van de Peer Y."/>
            <person name="Liu Z.J."/>
        </authorList>
    </citation>
    <scope>NUCLEOTIDE SEQUENCE [LARGE SCALE GENOMIC DNA]</scope>
    <source>
        <strain evidence="3">cv. Shenzhen</strain>
        <tissue evidence="2">Stem</tissue>
    </source>
</reference>
<dbReference type="GO" id="GO:1990165">
    <property type="term" value="F:single-strand break-containing DNA binding"/>
    <property type="evidence" value="ECO:0007669"/>
    <property type="project" value="TreeGrafter"/>
</dbReference>
<dbReference type="FunFam" id="3.40.220.10:FF:000020">
    <property type="entry name" value="Transcription factor bHLH140"/>
    <property type="match status" value="1"/>
</dbReference>
<dbReference type="Proteomes" id="UP000236161">
    <property type="component" value="Unassembled WGS sequence"/>
</dbReference>
<dbReference type="GO" id="GO:0033699">
    <property type="term" value="F:DNA 5'-adenosine monophosphate hydrolase activity"/>
    <property type="evidence" value="ECO:0007669"/>
    <property type="project" value="TreeGrafter"/>
</dbReference>
<dbReference type="Gene3D" id="3.40.50.300">
    <property type="entry name" value="P-loop containing nucleotide triphosphate hydrolases"/>
    <property type="match status" value="1"/>
</dbReference>
<dbReference type="EC" id="3.-.-.-" evidence="2"/>
<feature type="domain" description="Macro" evidence="1">
    <location>
        <begin position="303"/>
        <end position="558"/>
    </location>
</feature>
<dbReference type="GO" id="GO:0000012">
    <property type="term" value="P:single strand break repair"/>
    <property type="evidence" value="ECO:0007669"/>
    <property type="project" value="TreeGrafter"/>
</dbReference>
<dbReference type="InterPro" id="IPR027417">
    <property type="entry name" value="P-loop_NTPase"/>
</dbReference>
<evidence type="ECO:0000313" key="2">
    <source>
        <dbReference type="EMBL" id="PKA67099.1"/>
    </source>
</evidence>
<proteinExistence type="predicted"/>
<organism evidence="2 3">
    <name type="scientific">Apostasia shenzhenica</name>
    <dbReference type="NCBI Taxonomy" id="1088818"/>
    <lineage>
        <taxon>Eukaryota</taxon>
        <taxon>Viridiplantae</taxon>
        <taxon>Streptophyta</taxon>
        <taxon>Embryophyta</taxon>
        <taxon>Tracheophyta</taxon>
        <taxon>Spermatophyta</taxon>
        <taxon>Magnoliopsida</taxon>
        <taxon>Liliopsida</taxon>
        <taxon>Asparagales</taxon>
        <taxon>Orchidaceae</taxon>
        <taxon>Apostasioideae</taxon>
        <taxon>Apostasia</taxon>
    </lineage>
</organism>
<dbReference type="PANTHER" id="PTHR12486:SF4">
    <property type="entry name" value="APRATAXIN"/>
    <property type="match status" value="1"/>
</dbReference>
<dbReference type="EMBL" id="KZ451883">
    <property type="protein sequence ID" value="PKA67099.1"/>
    <property type="molecule type" value="Genomic_DNA"/>
</dbReference>
<dbReference type="InterPro" id="IPR043472">
    <property type="entry name" value="Macro_dom-like"/>
</dbReference>
<keyword evidence="3" id="KW-1185">Reference proteome</keyword>
<evidence type="ECO:0000313" key="3">
    <source>
        <dbReference type="Proteomes" id="UP000236161"/>
    </source>
</evidence>
<dbReference type="Gene3D" id="3.40.220.10">
    <property type="entry name" value="Leucine Aminopeptidase, subunit E, domain 1"/>
    <property type="match status" value="2"/>
</dbReference>
<dbReference type="GO" id="GO:0003697">
    <property type="term" value="F:single-stranded DNA binding"/>
    <property type="evidence" value="ECO:0007669"/>
    <property type="project" value="TreeGrafter"/>
</dbReference>
<dbReference type="PROSITE" id="PS51154">
    <property type="entry name" value="MACRO"/>
    <property type="match status" value="1"/>
</dbReference>
<dbReference type="FunFam" id="3.40.50.300:FF:002337">
    <property type="entry name" value="Transcription factor bHLH140"/>
    <property type="match status" value="1"/>
</dbReference>
<dbReference type="Pfam" id="PF01661">
    <property type="entry name" value="Macro"/>
    <property type="match status" value="1"/>
</dbReference>
<dbReference type="GO" id="GO:0005634">
    <property type="term" value="C:nucleus"/>
    <property type="evidence" value="ECO:0007669"/>
    <property type="project" value="TreeGrafter"/>
</dbReference>
<name>A0A2I0BH37_9ASPA</name>
<dbReference type="SUPFAM" id="SSF52949">
    <property type="entry name" value="Macro domain-like"/>
    <property type="match status" value="2"/>
</dbReference>
<dbReference type="STRING" id="1088818.A0A2I0BH37"/>